<keyword evidence="1 2" id="KW-0728">SH3 domain</keyword>
<dbReference type="Gene3D" id="2.30.30.40">
    <property type="entry name" value="SH3 Domains"/>
    <property type="match status" value="1"/>
</dbReference>
<gene>
    <name evidence="5" type="ORF">PPERSA_03110</name>
</gene>
<name>A0A0V0QR02_PSEPJ</name>
<reference evidence="5 6" key="1">
    <citation type="journal article" date="2015" name="Sci. Rep.">
        <title>Genome of the facultative scuticociliatosis pathogen Pseudocohnilembus persalinus provides insight into its virulence through horizontal gene transfer.</title>
        <authorList>
            <person name="Xiong J."/>
            <person name="Wang G."/>
            <person name="Cheng J."/>
            <person name="Tian M."/>
            <person name="Pan X."/>
            <person name="Warren A."/>
            <person name="Jiang C."/>
            <person name="Yuan D."/>
            <person name="Miao W."/>
        </authorList>
    </citation>
    <scope>NUCLEOTIDE SEQUENCE [LARGE SCALE GENOMIC DNA]</scope>
    <source>
        <strain evidence="5">36N120E</strain>
    </source>
</reference>
<feature type="coiled-coil region" evidence="3">
    <location>
        <begin position="37"/>
        <end position="74"/>
    </location>
</feature>
<dbReference type="InterPro" id="IPR036028">
    <property type="entry name" value="SH3-like_dom_sf"/>
</dbReference>
<protein>
    <submittedName>
        <fullName evidence="5">Src homology-3 domain</fullName>
    </submittedName>
</protein>
<keyword evidence="6" id="KW-1185">Reference proteome</keyword>
<dbReference type="EMBL" id="LDAU01000112">
    <property type="protein sequence ID" value="KRX04719.1"/>
    <property type="molecule type" value="Genomic_DNA"/>
</dbReference>
<dbReference type="PROSITE" id="PS50002">
    <property type="entry name" value="SH3"/>
    <property type="match status" value="1"/>
</dbReference>
<proteinExistence type="predicted"/>
<keyword evidence="3" id="KW-0175">Coiled coil</keyword>
<dbReference type="InParanoid" id="A0A0V0QR02"/>
<dbReference type="Pfam" id="PF07653">
    <property type="entry name" value="SH3_2"/>
    <property type="match status" value="1"/>
</dbReference>
<evidence type="ECO:0000313" key="5">
    <source>
        <dbReference type="EMBL" id="KRX04719.1"/>
    </source>
</evidence>
<evidence type="ECO:0000259" key="4">
    <source>
        <dbReference type="PROSITE" id="PS50002"/>
    </source>
</evidence>
<evidence type="ECO:0000256" key="2">
    <source>
        <dbReference type="PROSITE-ProRule" id="PRU00192"/>
    </source>
</evidence>
<sequence>MNQQNNQINIENQEENEKIQDNTLFCMKSTQFLIYSLEFYTMKIQQHQKQVQKIEETKAKIEKENQKNLKILQNLKYLKNKDPQFQFNAYTYFFKNGEMENDPKFQQIYSEIIQERLKNPEKIKKNLNFNQQIQQQSPIKCQQKSKTPEKMKIKSDAKEIIQKSSKETTIVKKKAQVTNSDKQIYNNTTNTKNKNKFSHYPQLEQNEDRKINNFDFMGLLQQSGKKQFKENFQNQNEFYSNQYNSDNDSQQNIYQNENQNNNEIPEKLDENITAEMFSYIDLEEVKPQMSSKYIKQDFEQNDDRYLVVKKGEIVQCLPETIDKWVLCYKNGQFGYLPQNYLL</sequence>
<evidence type="ECO:0000313" key="6">
    <source>
        <dbReference type="Proteomes" id="UP000054937"/>
    </source>
</evidence>
<dbReference type="InterPro" id="IPR001452">
    <property type="entry name" value="SH3_domain"/>
</dbReference>
<dbReference type="AlphaFoldDB" id="A0A0V0QR02"/>
<organism evidence="5 6">
    <name type="scientific">Pseudocohnilembus persalinus</name>
    <name type="common">Ciliate</name>
    <dbReference type="NCBI Taxonomy" id="266149"/>
    <lineage>
        <taxon>Eukaryota</taxon>
        <taxon>Sar</taxon>
        <taxon>Alveolata</taxon>
        <taxon>Ciliophora</taxon>
        <taxon>Intramacronucleata</taxon>
        <taxon>Oligohymenophorea</taxon>
        <taxon>Scuticociliatia</taxon>
        <taxon>Philasterida</taxon>
        <taxon>Pseudocohnilembidae</taxon>
        <taxon>Pseudocohnilembus</taxon>
    </lineage>
</organism>
<accession>A0A0V0QR02</accession>
<evidence type="ECO:0000256" key="1">
    <source>
        <dbReference type="ARBA" id="ARBA00022443"/>
    </source>
</evidence>
<feature type="domain" description="SH3" evidence="4">
    <location>
        <begin position="287"/>
        <end position="342"/>
    </location>
</feature>
<comment type="caution">
    <text evidence="5">The sequence shown here is derived from an EMBL/GenBank/DDBJ whole genome shotgun (WGS) entry which is preliminary data.</text>
</comment>
<evidence type="ECO:0000256" key="3">
    <source>
        <dbReference type="SAM" id="Coils"/>
    </source>
</evidence>
<dbReference type="SUPFAM" id="SSF50044">
    <property type="entry name" value="SH3-domain"/>
    <property type="match status" value="1"/>
</dbReference>
<dbReference type="Proteomes" id="UP000054937">
    <property type="component" value="Unassembled WGS sequence"/>
</dbReference>